<name>A0A1I1MGQ3_9HYPH</name>
<dbReference type="PRINTS" id="PR01210">
    <property type="entry name" value="GGTRANSPTASE"/>
</dbReference>
<proteinExistence type="inferred from homology"/>
<dbReference type="AlphaFoldDB" id="A0A1I1MGQ3"/>
<dbReference type="Gene3D" id="1.10.246.130">
    <property type="match status" value="1"/>
</dbReference>
<sequence>MDAARLIDLQSRYIVNQGPKPLAHGRAVASTGNPIVTETVIETLAAGGNAADAAIAGALVQAAVEPHLTSHAGMVSFLYWDAKSQKSYQLNSLGTLPHDLAPFRPINGVGGWAREGAPGPQAAIPGFMPGLGAMHERFGTMEWSALCEPAILWAEEGHPVSSFEYGVNVFAAPFSTYFEEGRAVFMPNGYLPPVGSVVRNPKLAKTLTALAAEGPGYFTTGQWARDFVKAGNDLGWAVRMDHMTANSPRWQEPMAFSHRGHEIVSLAPPERQAVFCSLVLGVLEHAGIADMEPFGADYLFFMSHALRLAEQACGFLHDPEYFGAAAGPIMDPSYHRSLAAMIAASRPKVDLTNHVRLTTGAAGFAASGWNSAKSKAPVGSCEISIVDRDGNWLQMMNTVQSGGIPGMAVGGVAMMGSHEQTSMNAHFSNWRTPGARMRNILGNTFVMRNGRPWLALGTPGNVYATVAQMLVNILDFGMTPDAASDAPRMLPLEDNYALTVESRISPQAVLGVTALGLHLTPMPAWDWNQGSFQMCWRDGDTLTAGADFRRTGKAAGLP</sequence>
<dbReference type="Pfam" id="PF01019">
    <property type="entry name" value="G_glu_transpept"/>
    <property type="match status" value="1"/>
</dbReference>
<keyword evidence="4" id="KW-0865">Zymogen</keyword>
<dbReference type="RefSeq" id="WP_052952623.1">
    <property type="nucleotide sequence ID" value="NZ_FOMB01000012.1"/>
</dbReference>
<accession>A0A1I1MGQ3</accession>
<dbReference type="Proteomes" id="UP000182258">
    <property type="component" value="Unassembled WGS sequence"/>
</dbReference>
<dbReference type="InterPro" id="IPR043138">
    <property type="entry name" value="GGT_lsub"/>
</dbReference>
<dbReference type="STRING" id="728005.SAMN04488059_11290"/>
<keyword evidence="2" id="KW-0808">Transferase</keyword>
<evidence type="ECO:0000256" key="4">
    <source>
        <dbReference type="ARBA" id="ARBA00023145"/>
    </source>
</evidence>
<dbReference type="GO" id="GO:0016787">
    <property type="term" value="F:hydrolase activity"/>
    <property type="evidence" value="ECO:0007669"/>
    <property type="project" value="UniProtKB-KW"/>
</dbReference>
<dbReference type="InterPro" id="IPR051792">
    <property type="entry name" value="GGT_bact"/>
</dbReference>
<evidence type="ECO:0000256" key="3">
    <source>
        <dbReference type="ARBA" id="ARBA00022801"/>
    </source>
</evidence>
<organism evidence="5 6">
    <name type="scientific">Devosia psychrophila</name>
    <dbReference type="NCBI Taxonomy" id="728005"/>
    <lineage>
        <taxon>Bacteria</taxon>
        <taxon>Pseudomonadati</taxon>
        <taxon>Pseudomonadota</taxon>
        <taxon>Alphaproteobacteria</taxon>
        <taxon>Hyphomicrobiales</taxon>
        <taxon>Devosiaceae</taxon>
        <taxon>Devosia</taxon>
    </lineage>
</organism>
<evidence type="ECO:0000313" key="6">
    <source>
        <dbReference type="Proteomes" id="UP000182258"/>
    </source>
</evidence>
<dbReference type="Gene3D" id="3.60.20.40">
    <property type="match status" value="1"/>
</dbReference>
<dbReference type="SUPFAM" id="SSF56235">
    <property type="entry name" value="N-terminal nucleophile aminohydrolases (Ntn hydrolases)"/>
    <property type="match status" value="1"/>
</dbReference>
<reference evidence="5 6" key="1">
    <citation type="submission" date="2016-10" db="EMBL/GenBank/DDBJ databases">
        <authorList>
            <person name="de Groot N.N."/>
        </authorList>
    </citation>
    <scope>NUCLEOTIDE SEQUENCE [LARGE SCALE GENOMIC DNA]</scope>
    <source>
        <strain evidence="5 6">CGMCC 1.10210</strain>
    </source>
</reference>
<dbReference type="PANTHER" id="PTHR43199:SF1">
    <property type="entry name" value="GLUTATHIONE HYDROLASE PROENZYME"/>
    <property type="match status" value="1"/>
</dbReference>
<dbReference type="InterPro" id="IPR043137">
    <property type="entry name" value="GGT_ssub_C"/>
</dbReference>
<comment type="similarity">
    <text evidence="1">Belongs to the gamma-glutamyltransferase family.</text>
</comment>
<dbReference type="EMBL" id="FOMB01000012">
    <property type="protein sequence ID" value="SFC84589.1"/>
    <property type="molecule type" value="Genomic_DNA"/>
</dbReference>
<gene>
    <name evidence="5" type="ORF">SAMN04488059_11290</name>
</gene>
<dbReference type="PANTHER" id="PTHR43199">
    <property type="entry name" value="GLUTATHIONE HYDROLASE"/>
    <property type="match status" value="1"/>
</dbReference>
<evidence type="ECO:0000256" key="2">
    <source>
        <dbReference type="ARBA" id="ARBA00022679"/>
    </source>
</evidence>
<dbReference type="InterPro" id="IPR029055">
    <property type="entry name" value="Ntn_hydrolases_N"/>
</dbReference>
<keyword evidence="3 5" id="KW-0378">Hydrolase</keyword>
<evidence type="ECO:0000256" key="1">
    <source>
        <dbReference type="ARBA" id="ARBA00009381"/>
    </source>
</evidence>
<protein>
    <submittedName>
        <fullName evidence="5">Gamma-glutamyltranspeptidase / glutathione hydrolase</fullName>
    </submittedName>
</protein>
<dbReference type="GO" id="GO:0016740">
    <property type="term" value="F:transferase activity"/>
    <property type="evidence" value="ECO:0007669"/>
    <property type="project" value="UniProtKB-KW"/>
</dbReference>
<evidence type="ECO:0000313" key="5">
    <source>
        <dbReference type="EMBL" id="SFC84589.1"/>
    </source>
</evidence>